<dbReference type="EMBL" id="SOAW01000001">
    <property type="protein sequence ID" value="TDT33623.1"/>
    <property type="molecule type" value="Genomic_DNA"/>
</dbReference>
<evidence type="ECO:0008006" key="3">
    <source>
        <dbReference type="Google" id="ProtNLM"/>
    </source>
</evidence>
<evidence type="ECO:0000313" key="2">
    <source>
        <dbReference type="Proteomes" id="UP000295371"/>
    </source>
</evidence>
<reference evidence="1 2" key="1">
    <citation type="submission" date="2019-03" db="EMBL/GenBank/DDBJ databases">
        <title>Genomic Encyclopedia of Archaeal and Bacterial Type Strains, Phase II (KMG-II): from individual species to whole genera.</title>
        <authorList>
            <person name="Goeker M."/>
        </authorList>
    </citation>
    <scope>NUCLEOTIDE SEQUENCE [LARGE SCALE GENOMIC DNA]</scope>
    <source>
        <strain evidence="1 2">DSM 24323</strain>
    </source>
</reference>
<dbReference type="RefSeq" id="WP_133754104.1">
    <property type="nucleotide sequence ID" value="NZ_SOAW01000001.1"/>
</dbReference>
<evidence type="ECO:0000313" key="1">
    <source>
        <dbReference type="EMBL" id="TDT33623.1"/>
    </source>
</evidence>
<gene>
    <name evidence="1" type="ORF">CLV29_1246</name>
</gene>
<accession>A0A4R7JAN0</accession>
<sequence>MTEDSCACRSTDEMRQPLLAVAPASAVLAVASNHFHPWVALSPIERARCRSLHSQQDRVNFAASRALTRLLLARWAGLAPSTGIRFRWYQNCSSCRTPHGRPTLFGCRPPGVSWAYAGGMVAAAVGAGAIGVDIALTGFDDDDPRSMSPRRTAAGAAAKAGLGELADLLASRSLFSLPAGEFSDPATGVRGHVVCGGAPEAIDLFALVDTTADTPA</sequence>
<dbReference type="InterPro" id="IPR037143">
    <property type="entry name" value="4-PPantetheinyl_Trfase_dom_sf"/>
</dbReference>
<dbReference type="GO" id="GO:0008897">
    <property type="term" value="F:holo-[acyl-carrier-protein] synthase activity"/>
    <property type="evidence" value="ECO:0007669"/>
    <property type="project" value="InterPro"/>
</dbReference>
<comment type="caution">
    <text evidence="1">The sequence shown here is derived from an EMBL/GenBank/DDBJ whole genome shotgun (WGS) entry which is preliminary data.</text>
</comment>
<dbReference type="GO" id="GO:0000287">
    <property type="term" value="F:magnesium ion binding"/>
    <property type="evidence" value="ECO:0007669"/>
    <property type="project" value="InterPro"/>
</dbReference>
<proteinExistence type="predicted"/>
<name>A0A4R7JAN0_9ACTN</name>
<dbReference type="Gene3D" id="3.90.470.20">
    <property type="entry name" value="4'-phosphopantetheinyl transferase domain"/>
    <property type="match status" value="1"/>
</dbReference>
<keyword evidence="2" id="KW-1185">Reference proteome</keyword>
<organism evidence="1 2">
    <name type="scientific">Naumannella halotolerans</name>
    <dbReference type="NCBI Taxonomy" id="993414"/>
    <lineage>
        <taxon>Bacteria</taxon>
        <taxon>Bacillati</taxon>
        <taxon>Actinomycetota</taxon>
        <taxon>Actinomycetes</taxon>
        <taxon>Propionibacteriales</taxon>
        <taxon>Propionibacteriaceae</taxon>
        <taxon>Naumannella</taxon>
    </lineage>
</organism>
<dbReference type="AlphaFoldDB" id="A0A4R7JAN0"/>
<protein>
    <recommendedName>
        <fullName evidence="3">4'-phosphopantetheinyl transferase superfamily protein</fullName>
    </recommendedName>
</protein>
<dbReference type="SUPFAM" id="SSF56214">
    <property type="entry name" value="4'-phosphopantetheinyl transferase"/>
    <property type="match status" value="1"/>
</dbReference>
<dbReference type="Proteomes" id="UP000295371">
    <property type="component" value="Unassembled WGS sequence"/>
</dbReference>